<dbReference type="CDD" id="cd16432">
    <property type="entry name" value="CheB_Rec"/>
    <property type="match status" value="1"/>
</dbReference>
<dbReference type="Gene3D" id="3.40.50.180">
    <property type="entry name" value="Methylesterase CheB, C-terminal domain"/>
    <property type="match status" value="1"/>
</dbReference>
<keyword evidence="3 5" id="KW-0378">Hydrolase</keyword>
<dbReference type="EMBL" id="CP059693">
    <property type="protein sequence ID" value="WDE09643.1"/>
    <property type="molecule type" value="Genomic_DNA"/>
</dbReference>
<proteinExistence type="inferred from homology"/>
<evidence type="ECO:0000256" key="2">
    <source>
        <dbReference type="ARBA" id="ARBA00022500"/>
    </source>
</evidence>
<dbReference type="PROSITE" id="PS50122">
    <property type="entry name" value="CHEB"/>
    <property type="match status" value="1"/>
</dbReference>
<evidence type="ECO:0000313" key="11">
    <source>
        <dbReference type="Proteomes" id="UP001215231"/>
    </source>
</evidence>
<dbReference type="InterPro" id="IPR011006">
    <property type="entry name" value="CheY-like_superfamily"/>
</dbReference>
<comment type="function">
    <text evidence="5">Involved in chemotaxis. Part of a chemotaxis signal transduction system that modulates chemotaxis in response to various stimuli. Catalyzes the demethylation of specific methylglutamate residues introduced into the chemoreceptors (methyl-accepting chemotaxis proteins or MCP) by CheR. Also mediates the irreversible deamidation of specific glutamine residues to glutamic acid.</text>
</comment>
<dbReference type="SUPFAM" id="SSF52738">
    <property type="entry name" value="Methylesterase CheB, C-terminal domain"/>
    <property type="match status" value="1"/>
</dbReference>
<dbReference type="InterPro" id="IPR001789">
    <property type="entry name" value="Sig_transdc_resp-reg_receiver"/>
</dbReference>
<evidence type="ECO:0000256" key="3">
    <source>
        <dbReference type="ARBA" id="ARBA00022801"/>
    </source>
</evidence>
<evidence type="ECO:0000256" key="7">
    <source>
        <dbReference type="PROSITE-ProRule" id="PRU00169"/>
    </source>
</evidence>
<dbReference type="PANTHER" id="PTHR42872:SF6">
    <property type="entry name" value="PROTEIN-GLUTAMATE METHYLESTERASE_PROTEIN-GLUTAMINE GLUTAMINASE"/>
    <property type="match status" value="1"/>
</dbReference>
<keyword evidence="5 7" id="KW-0597">Phosphoprotein</keyword>
<dbReference type="EC" id="3.1.1.61" evidence="5"/>
<comment type="domain">
    <text evidence="5">Contains a C-terminal catalytic domain, and an N-terminal region which modulates catalytic activity.</text>
</comment>
<dbReference type="NCBIfam" id="NF009206">
    <property type="entry name" value="PRK12555.1"/>
    <property type="match status" value="1"/>
</dbReference>
<dbReference type="EC" id="3.5.1.44" evidence="5"/>
<dbReference type="PROSITE" id="PS50110">
    <property type="entry name" value="RESPONSE_REGULATORY"/>
    <property type="match status" value="1"/>
</dbReference>
<dbReference type="PANTHER" id="PTHR42872">
    <property type="entry name" value="PROTEIN-GLUTAMATE METHYLESTERASE/PROTEIN-GLUTAMINE GLUTAMINASE"/>
    <property type="match status" value="1"/>
</dbReference>
<organism evidence="10 11">
    <name type="scientific">Thalassomonas haliotis</name>
    <dbReference type="NCBI Taxonomy" id="485448"/>
    <lineage>
        <taxon>Bacteria</taxon>
        <taxon>Pseudomonadati</taxon>
        <taxon>Pseudomonadota</taxon>
        <taxon>Gammaproteobacteria</taxon>
        <taxon>Alteromonadales</taxon>
        <taxon>Colwelliaceae</taxon>
        <taxon>Thalassomonas</taxon>
    </lineage>
</organism>
<evidence type="ECO:0000256" key="4">
    <source>
        <dbReference type="ARBA" id="ARBA00048267"/>
    </source>
</evidence>
<reference evidence="10 11" key="1">
    <citation type="journal article" date="2022" name="Mar. Drugs">
        <title>Bioassay-Guided Fractionation Leads to the Detection of Cholic Acid Generated by the Rare Thalassomonas sp.</title>
        <authorList>
            <person name="Pheiffer F."/>
            <person name="Schneider Y.K."/>
            <person name="Hansen E.H."/>
            <person name="Andersen J.H."/>
            <person name="Isaksson J."/>
            <person name="Busche T."/>
            <person name="R C."/>
            <person name="Kalinowski J."/>
            <person name="Zyl L.V."/>
            <person name="Trindade M."/>
        </authorList>
    </citation>
    <scope>NUCLEOTIDE SEQUENCE [LARGE SCALE GENOMIC DNA]</scope>
    <source>
        <strain evidence="10 11">A5K-61T</strain>
    </source>
</reference>
<keyword evidence="11" id="KW-1185">Reference proteome</keyword>
<protein>
    <recommendedName>
        <fullName evidence="5">Protein-glutamate methylesterase/protein-glutamine glutaminase</fullName>
        <ecNumber evidence="5">3.1.1.61</ecNumber>
        <ecNumber evidence="5">3.5.1.44</ecNumber>
    </recommendedName>
</protein>
<dbReference type="Pfam" id="PF00072">
    <property type="entry name" value="Response_reg"/>
    <property type="match status" value="1"/>
</dbReference>
<feature type="active site" evidence="5 6">
    <location>
        <position position="171"/>
    </location>
</feature>
<keyword evidence="2 5" id="KW-0145">Chemotaxis</keyword>
<evidence type="ECO:0000256" key="1">
    <source>
        <dbReference type="ARBA" id="ARBA00022490"/>
    </source>
</evidence>
<gene>
    <name evidence="5" type="primary">cheB</name>
    <name evidence="10" type="ORF">H3N35_15015</name>
</gene>
<dbReference type="PIRSF" id="PIRSF000876">
    <property type="entry name" value="RR_chemtxs_CheB"/>
    <property type="match status" value="1"/>
</dbReference>
<evidence type="ECO:0000259" key="8">
    <source>
        <dbReference type="PROSITE" id="PS50110"/>
    </source>
</evidence>
<feature type="active site" evidence="5 6">
    <location>
        <position position="292"/>
    </location>
</feature>
<dbReference type="Gene3D" id="3.40.50.2300">
    <property type="match status" value="1"/>
</dbReference>
<accession>A0ABY7V7L8</accession>
<dbReference type="InterPro" id="IPR000673">
    <property type="entry name" value="Sig_transdc_resp-reg_Me-estase"/>
</dbReference>
<evidence type="ECO:0000256" key="6">
    <source>
        <dbReference type="PROSITE-ProRule" id="PRU00050"/>
    </source>
</evidence>
<dbReference type="NCBIfam" id="NF001965">
    <property type="entry name" value="PRK00742.1"/>
    <property type="match status" value="1"/>
</dbReference>
<evidence type="ECO:0000256" key="5">
    <source>
        <dbReference type="HAMAP-Rule" id="MF_00099"/>
    </source>
</evidence>
<dbReference type="SMART" id="SM00448">
    <property type="entry name" value="REC"/>
    <property type="match status" value="1"/>
</dbReference>
<dbReference type="Proteomes" id="UP001215231">
    <property type="component" value="Chromosome"/>
</dbReference>
<dbReference type="InterPro" id="IPR008248">
    <property type="entry name" value="CheB-like"/>
</dbReference>
<dbReference type="RefSeq" id="WP_274049597.1">
    <property type="nucleotide sequence ID" value="NZ_CP059693.1"/>
</dbReference>
<feature type="active site" evidence="5 6">
    <location>
        <position position="197"/>
    </location>
</feature>
<sequence>MNKIKVLVVDDSITIRNILTSILAQEAEIEVVGEAEDPFDAREKIKQLNPDVLTLDVEMPKMDGLTFLSNLMRLRPMPVVMLSTLTTKGADTTLTALELGAVDYITKPDAGALLAQQDDFKHTLVSKLKDAAGINLKSLKLSKSLSEKPDGQILPFSGIGRRNHLIAIGASTGGTEAIKSILMRLPSTSPAVVITQHIPVTFSARFASRLNACCQMAVQEARHGQKIHPGNVYIAPGDKHLKIEQKNGASFCLLEDSPEVNRHKPSVDVLFDSLQSVAGNIQAVLLTGMGQDGARGMLNLKQQGARTLIQNQASSLVWGMPGKAYALNAHTEQYPLTEMAAALLDFASLKRGQVKEVSNVIE</sequence>
<comment type="catalytic activity">
    <reaction evidence="5">
        <text>L-glutaminyl-[protein] + H2O = L-glutamyl-[protein] + NH4(+)</text>
        <dbReference type="Rhea" id="RHEA:16441"/>
        <dbReference type="Rhea" id="RHEA-COMP:10207"/>
        <dbReference type="Rhea" id="RHEA-COMP:10208"/>
        <dbReference type="ChEBI" id="CHEBI:15377"/>
        <dbReference type="ChEBI" id="CHEBI:28938"/>
        <dbReference type="ChEBI" id="CHEBI:29973"/>
        <dbReference type="ChEBI" id="CHEBI:30011"/>
        <dbReference type="EC" id="3.5.1.44"/>
    </reaction>
</comment>
<comment type="PTM">
    <text evidence="5">Phosphorylated by CheA. Phosphorylation of the N-terminal regulatory domain activates the methylesterase activity.</text>
</comment>
<comment type="similarity">
    <text evidence="5">Belongs to the CheB family.</text>
</comment>
<dbReference type="Pfam" id="PF01339">
    <property type="entry name" value="CheB_methylest"/>
    <property type="match status" value="1"/>
</dbReference>
<dbReference type="CDD" id="cd17541">
    <property type="entry name" value="REC_CheB-like"/>
    <property type="match status" value="1"/>
</dbReference>
<keyword evidence="1 5" id="KW-0963">Cytoplasm</keyword>
<feature type="modified residue" description="4-aspartylphosphate" evidence="5 7">
    <location>
        <position position="56"/>
    </location>
</feature>
<dbReference type="SUPFAM" id="SSF52172">
    <property type="entry name" value="CheY-like"/>
    <property type="match status" value="1"/>
</dbReference>
<dbReference type="InterPro" id="IPR035909">
    <property type="entry name" value="CheB_C"/>
</dbReference>
<feature type="domain" description="Response regulatory" evidence="8">
    <location>
        <begin position="5"/>
        <end position="122"/>
    </location>
</feature>
<dbReference type="HAMAP" id="MF_00099">
    <property type="entry name" value="CheB_chemtxs"/>
    <property type="match status" value="1"/>
</dbReference>
<evidence type="ECO:0000313" key="10">
    <source>
        <dbReference type="EMBL" id="WDE09643.1"/>
    </source>
</evidence>
<evidence type="ECO:0000259" key="9">
    <source>
        <dbReference type="PROSITE" id="PS50122"/>
    </source>
</evidence>
<comment type="catalytic activity">
    <reaction evidence="4 5">
        <text>[protein]-L-glutamate 5-O-methyl ester + H2O = L-glutamyl-[protein] + methanol + H(+)</text>
        <dbReference type="Rhea" id="RHEA:23236"/>
        <dbReference type="Rhea" id="RHEA-COMP:10208"/>
        <dbReference type="Rhea" id="RHEA-COMP:10311"/>
        <dbReference type="ChEBI" id="CHEBI:15377"/>
        <dbReference type="ChEBI" id="CHEBI:15378"/>
        <dbReference type="ChEBI" id="CHEBI:17790"/>
        <dbReference type="ChEBI" id="CHEBI:29973"/>
        <dbReference type="ChEBI" id="CHEBI:82795"/>
        <dbReference type="EC" id="3.1.1.61"/>
    </reaction>
</comment>
<name>A0ABY7V7L8_9GAMM</name>
<comment type="subcellular location">
    <subcellularLocation>
        <location evidence="5">Cytoplasm</location>
    </subcellularLocation>
</comment>
<feature type="domain" description="CheB-type methylesterase" evidence="9">
    <location>
        <begin position="155"/>
        <end position="350"/>
    </location>
</feature>